<keyword evidence="3" id="KW-1185">Reference proteome</keyword>
<accession>A0A7G2CBE4</accession>
<proteinExistence type="predicted"/>
<gene>
    <name evidence="2" type="ORF">ADEAN_000370800</name>
</gene>
<organism evidence="2 3">
    <name type="scientific">Angomonas deanei</name>
    <dbReference type="NCBI Taxonomy" id="59799"/>
    <lineage>
        <taxon>Eukaryota</taxon>
        <taxon>Discoba</taxon>
        <taxon>Euglenozoa</taxon>
        <taxon>Kinetoplastea</taxon>
        <taxon>Metakinetoplastina</taxon>
        <taxon>Trypanosomatida</taxon>
        <taxon>Trypanosomatidae</taxon>
        <taxon>Strigomonadinae</taxon>
        <taxon>Angomonas</taxon>
    </lineage>
</organism>
<feature type="region of interest" description="Disordered" evidence="1">
    <location>
        <begin position="40"/>
        <end position="92"/>
    </location>
</feature>
<dbReference type="VEuPathDB" id="TriTrypDB:ADEAN_000370800"/>
<name>A0A7G2CBE4_9TRYP</name>
<dbReference type="AlphaFoldDB" id="A0A7G2CBE4"/>
<evidence type="ECO:0000313" key="3">
    <source>
        <dbReference type="Proteomes" id="UP000515908"/>
    </source>
</evidence>
<sequence length="127" mass="14067">MGRKPGKKKEEEEVYTKGDTALWDDTELVKLWSEQLEKVQKGEVLPETTSSVEKEDTSAELSEEDASSVSSEESSKNKSVPRGGIVSPSADPLVAHLPSEVRKLVTSFYWAGFEAGVYSKTSRKRSR</sequence>
<dbReference type="EMBL" id="LR877150">
    <property type="protein sequence ID" value="CAD2216247.1"/>
    <property type="molecule type" value="Genomic_DNA"/>
</dbReference>
<reference evidence="2 3" key="1">
    <citation type="submission" date="2020-08" db="EMBL/GenBank/DDBJ databases">
        <authorList>
            <person name="Newling K."/>
            <person name="Davey J."/>
            <person name="Forrester S."/>
        </authorList>
    </citation>
    <scope>NUCLEOTIDE SEQUENCE [LARGE SCALE GENOMIC DNA]</scope>
    <source>
        <strain evidence="3">Crithidia deanei Carvalho (ATCC PRA-265)</strain>
    </source>
</reference>
<protein>
    <recommendedName>
        <fullName evidence="4">Survival motor neuron Tudor domain-containing protein</fullName>
    </recommendedName>
</protein>
<feature type="compositionally biased region" description="Low complexity" evidence="1">
    <location>
        <begin position="67"/>
        <end position="80"/>
    </location>
</feature>
<dbReference type="Proteomes" id="UP000515908">
    <property type="component" value="Chromosome 06"/>
</dbReference>
<evidence type="ECO:0000256" key="1">
    <source>
        <dbReference type="SAM" id="MobiDB-lite"/>
    </source>
</evidence>
<evidence type="ECO:0000313" key="2">
    <source>
        <dbReference type="EMBL" id="CAD2216247.1"/>
    </source>
</evidence>
<evidence type="ECO:0008006" key="4">
    <source>
        <dbReference type="Google" id="ProtNLM"/>
    </source>
</evidence>